<dbReference type="AlphaFoldDB" id="A0AA35SZN7"/>
<keyword evidence="3" id="KW-1185">Reference proteome</keyword>
<keyword evidence="1" id="KW-1133">Transmembrane helix</keyword>
<name>A0AA35SZN7_GEOBA</name>
<evidence type="ECO:0000313" key="2">
    <source>
        <dbReference type="EMBL" id="CAI8039090.1"/>
    </source>
</evidence>
<gene>
    <name evidence="2" type="ORF">GBAR_LOCUS21742</name>
</gene>
<keyword evidence="1" id="KW-0812">Transmembrane</keyword>
<dbReference type="Proteomes" id="UP001174909">
    <property type="component" value="Unassembled WGS sequence"/>
</dbReference>
<dbReference type="EMBL" id="CASHTH010003024">
    <property type="protein sequence ID" value="CAI8039090.1"/>
    <property type="molecule type" value="Genomic_DNA"/>
</dbReference>
<evidence type="ECO:0000313" key="3">
    <source>
        <dbReference type="Proteomes" id="UP001174909"/>
    </source>
</evidence>
<sequence>MRKRRCKQFFFLHDQLQLVLLISVAAFVGYALCHLYFTYLVGPAESGPHSSHHLQTSPPVLPSLRWRLYGVAFIDDAFSVREKRELGRRRDETVKLFSSASGDTHVQELVEGLHNLQVACHERPQSERQALGEKYAKFLEVLSIYTVFHKRERQREGARRLVWVCDAHRACGGLADRVKGVAYALILSILSRRVLLLDWRDRKFGEQEYLQPNIIDWRLTTEEKKRAYPEEDYESYYDLVELAGQVFLAALELTALQKTCRITWKQSTVVGIGSCWRVTWSPVLW</sequence>
<reference evidence="2" key="1">
    <citation type="submission" date="2023-03" db="EMBL/GenBank/DDBJ databases">
        <authorList>
            <person name="Steffen K."/>
            <person name="Cardenas P."/>
        </authorList>
    </citation>
    <scope>NUCLEOTIDE SEQUENCE</scope>
</reference>
<protein>
    <submittedName>
        <fullName evidence="2">Uncharacterized protein</fullName>
    </submittedName>
</protein>
<accession>A0AA35SZN7</accession>
<proteinExistence type="predicted"/>
<keyword evidence="1" id="KW-0472">Membrane</keyword>
<evidence type="ECO:0000256" key="1">
    <source>
        <dbReference type="SAM" id="Phobius"/>
    </source>
</evidence>
<feature type="transmembrane region" description="Helical" evidence="1">
    <location>
        <begin position="20"/>
        <end position="41"/>
    </location>
</feature>
<organism evidence="2 3">
    <name type="scientific">Geodia barretti</name>
    <name type="common">Barrett's horny sponge</name>
    <dbReference type="NCBI Taxonomy" id="519541"/>
    <lineage>
        <taxon>Eukaryota</taxon>
        <taxon>Metazoa</taxon>
        <taxon>Porifera</taxon>
        <taxon>Demospongiae</taxon>
        <taxon>Heteroscleromorpha</taxon>
        <taxon>Tetractinellida</taxon>
        <taxon>Astrophorina</taxon>
        <taxon>Geodiidae</taxon>
        <taxon>Geodia</taxon>
    </lineage>
</organism>
<comment type="caution">
    <text evidence="2">The sequence shown here is derived from an EMBL/GenBank/DDBJ whole genome shotgun (WGS) entry which is preliminary data.</text>
</comment>